<reference evidence="2" key="1">
    <citation type="submission" date="2022-08" db="EMBL/GenBank/DDBJ databases">
        <title>Microvirga terrae sp. nov., isolated from soil.</title>
        <authorList>
            <person name="Kim K.H."/>
            <person name="Seo Y.L."/>
            <person name="Kim J.M."/>
            <person name="Lee J.K."/>
            <person name="Han D.M."/>
            <person name="Jeon C.O."/>
        </authorList>
    </citation>
    <scope>NUCLEOTIDE SEQUENCE</scope>
    <source>
        <strain evidence="2">R24</strain>
    </source>
</reference>
<sequence length="95" mass="10615">MDASVAMLGRSAEQEALARAERDIADGERRVTDQIVLIEALRRDGHDVSEAEKLLQTFLETLVAWHGHRDEILVELARQGALPSTHVQQSPMTKE</sequence>
<evidence type="ECO:0000256" key="1">
    <source>
        <dbReference type="SAM" id="MobiDB-lite"/>
    </source>
</evidence>
<proteinExistence type="predicted"/>
<gene>
    <name evidence="2" type="ORF">HPT29_023540</name>
</gene>
<dbReference type="EMBL" id="CP102845">
    <property type="protein sequence ID" value="UVF19359.1"/>
    <property type="molecule type" value="Genomic_DNA"/>
</dbReference>
<protein>
    <submittedName>
        <fullName evidence="2">Uncharacterized protein</fullName>
    </submittedName>
</protein>
<evidence type="ECO:0000313" key="3">
    <source>
        <dbReference type="Proteomes" id="UP001017257"/>
    </source>
</evidence>
<dbReference type="Proteomes" id="UP001017257">
    <property type="component" value="Chromosome"/>
</dbReference>
<accession>A0ABY5RTS0</accession>
<keyword evidence="3" id="KW-1185">Reference proteome</keyword>
<feature type="region of interest" description="Disordered" evidence="1">
    <location>
        <begin position="1"/>
        <end position="24"/>
    </location>
</feature>
<dbReference type="RefSeq" id="WP_173949396.1">
    <property type="nucleotide sequence ID" value="NZ_CP102845.1"/>
</dbReference>
<name>A0ABY5RTS0_9HYPH</name>
<evidence type="ECO:0000313" key="2">
    <source>
        <dbReference type="EMBL" id="UVF19359.1"/>
    </source>
</evidence>
<feature type="compositionally biased region" description="Basic and acidic residues" evidence="1">
    <location>
        <begin position="12"/>
        <end position="24"/>
    </location>
</feature>
<organism evidence="2 3">
    <name type="scientific">Microvirga terrae</name>
    <dbReference type="NCBI Taxonomy" id="2740529"/>
    <lineage>
        <taxon>Bacteria</taxon>
        <taxon>Pseudomonadati</taxon>
        <taxon>Pseudomonadota</taxon>
        <taxon>Alphaproteobacteria</taxon>
        <taxon>Hyphomicrobiales</taxon>
        <taxon>Methylobacteriaceae</taxon>
        <taxon>Microvirga</taxon>
    </lineage>
</organism>